<feature type="signal peptide" evidence="4">
    <location>
        <begin position="1"/>
        <end position="24"/>
    </location>
</feature>
<dbReference type="PROSITE" id="PS01250">
    <property type="entry name" value="CHH_MIH_GIH"/>
    <property type="match status" value="1"/>
</dbReference>
<dbReference type="PANTHER" id="PTHR35981">
    <property type="entry name" value="ION TRANSPORT PEPTIDE, ISOFORM C"/>
    <property type="match status" value="1"/>
</dbReference>
<keyword evidence="4" id="KW-0732">Signal</keyword>
<proteinExistence type="inferred from homology"/>
<feature type="chain" id="PRO_5043831686" evidence="4">
    <location>
        <begin position="25"/>
        <end position="111"/>
    </location>
</feature>
<feature type="disulfide bond" evidence="3">
    <location>
        <begin position="54"/>
        <end position="72"/>
    </location>
</feature>
<dbReference type="InterPro" id="IPR018251">
    <property type="entry name" value="Crust_neurhormone_CS"/>
</dbReference>
<protein>
    <submittedName>
        <fullName evidence="5">Uncharacterized protein</fullName>
    </submittedName>
</protein>
<dbReference type="InterPro" id="IPR035957">
    <property type="entry name" value="Crust_neurohorm_sf"/>
</dbReference>
<feature type="disulfide bond" evidence="3">
    <location>
        <begin position="38"/>
        <end position="76"/>
    </location>
</feature>
<evidence type="ECO:0000256" key="1">
    <source>
        <dbReference type="ARBA" id="ARBA00005447"/>
    </source>
</evidence>
<dbReference type="PANTHER" id="PTHR35981:SF7">
    <property type="entry name" value="APPLE DOMAIN-CONTAINING PROTEIN"/>
    <property type="match status" value="1"/>
</dbReference>
<dbReference type="InterPro" id="IPR031098">
    <property type="entry name" value="Crust_neurohorm"/>
</dbReference>
<dbReference type="AlphaFoldDB" id="A0AAV5VJG8"/>
<evidence type="ECO:0000256" key="2">
    <source>
        <dbReference type="ARBA" id="ARBA00023157"/>
    </source>
</evidence>
<reference evidence="5" key="1">
    <citation type="submission" date="2023-10" db="EMBL/GenBank/DDBJ databases">
        <title>Genome assembly of Pristionchus species.</title>
        <authorList>
            <person name="Yoshida K."/>
            <person name="Sommer R.J."/>
        </authorList>
    </citation>
    <scope>NUCLEOTIDE SEQUENCE</scope>
    <source>
        <strain evidence="5">RS5133</strain>
    </source>
</reference>
<evidence type="ECO:0000313" key="5">
    <source>
        <dbReference type="EMBL" id="GMT18771.1"/>
    </source>
</evidence>
<sequence length="111" mass="12934">MQLTRLCFVLLLLVSFSLVLPSDGRVYLVRAKNATKSCKVFRRPTLHELMDRVCLMCHEMFSHEMPNMRSECRANCFRSLQFKQCLKVFMARGEQPPMSMNSLLSPDDNEE</sequence>
<dbReference type="Gene3D" id="1.10.2010.10">
    <property type="entry name" value="Crustacean CHH/MIH/GIH neurohormone"/>
    <property type="match status" value="1"/>
</dbReference>
<dbReference type="GO" id="GO:0007623">
    <property type="term" value="P:circadian rhythm"/>
    <property type="evidence" value="ECO:0007669"/>
    <property type="project" value="TreeGrafter"/>
</dbReference>
<keyword evidence="2 3" id="KW-1015">Disulfide bond</keyword>
<dbReference type="GO" id="GO:0005184">
    <property type="term" value="F:neuropeptide hormone activity"/>
    <property type="evidence" value="ECO:0007669"/>
    <property type="project" value="InterPro"/>
</dbReference>
<dbReference type="GO" id="GO:0005576">
    <property type="term" value="C:extracellular region"/>
    <property type="evidence" value="ECO:0007669"/>
    <property type="project" value="InterPro"/>
</dbReference>
<organism evidence="5 6">
    <name type="scientific">Pristionchus fissidentatus</name>
    <dbReference type="NCBI Taxonomy" id="1538716"/>
    <lineage>
        <taxon>Eukaryota</taxon>
        <taxon>Metazoa</taxon>
        <taxon>Ecdysozoa</taxon>
        <taxon>Nematoda</taxon>
        <taxon>Chromadorea</taxon>
        <taxon>Rhabditida</taxon>
        <taxon>Rhabditina</taxon>
        <taxon>Diplogasteromorpha</taxon>
        <taxon>Diplogasteroidea</taxon>
        <taxon>Neodiplogasteridae</taxon>
        <taxon>Pristionchus</taxon>
    </lineage>
</organism>
<gene>
    <name evidence="5" type="ORF">PFISCL1PPCAC_10068</name>
</gene>
<keyword evidence="6" id="KW-1185">Reference proteome</keyword>
<evidence type="ECO:0000256" key="4">
    <source>
        <dbReference type="SAM" id="SignalP"/>
    </source>
</evidence>
<feature type="disulfide bond" evidence="3">
    <location>
        <begin position="57"/>
        <end position="85"/>
    </location>
</feature>
<accession>A0AAV5VJG8</accession>
<dbReference type="SUPFAM" id="SSF81778">
    <property type="entry name" value="Crustacean CHH/MIH/GIH neurohormone"/>
    <property type="match status" value="1"/>
</dbReference>
<evidence type="ECO:0000256" key="3">
    <source>
        <dbReference type="PIRSR" id="PIRSR631098-51"/>
    </source>
</evidence>
<dbReference type="Proteomes" id="UP001432322">
    <property type="component" value="Unassembled WGS sequence"/>
</dbReference>
<comment type="caution">
    <text evidence="5">The sequence shown here is derived from an EMBL/GenBank/DDBJ whole genome shotgun (WGS) entry which is preliminary data.</text>
</comment>
<dbReference type="EMBL" id="BTSY01000003">
    <property type="protein sequence ID" value="GMT18771.1"/>
    <property type="molecule type" value="Genomic_DNA"/>
</dbReference>
<comment type="similarity">
    <text evidence="1">Belongs to the arthropod CHH/MIH/GIH/VIH hormone family.</text>
</comment>
<dbReference type="Pfam" id="PF01147">
    <property type="entry name" value="Crust_neurohorm"/>
    <property type="match status" value="1"/>
</dbReference>
<name>A0AAV5VJG8_9BILA</name>
<evidence type="ECO:0000313" key="6">
    <source>
        <dbReference type="Proteomes" id="UP001432322"/>
    </source>
</evidence>